<evidence type="ECO:0000256" key="1">
    <source>
        <dbReference type="ARBA" id="ARBA00004907"/>
    </source>
</evidence>
<comment type="caution">
    <text evidence="12">The sequence shown here is derived from an EMBL/GenBank/DDBJ whole genome shotgun (WGS) entry which is preliminary data.</text>
</comment>
<evidence type="ECO:0000256" key="9">
    <source>
        <dbReference type="HAMAP-Rule" id="MF_00211"/>
    </source>
</evidence>
<dbReference type="EC" id="2.4.2.18" evidence="9"/>
<comment type="subunit">
    <text evidence="9">Homodimer.</text>
</comment>
<comment type="function">
    <text evidence="9">Catalyzes the transfer of the phosphoribosyl group of 5-phosphorylribose-1-pyrophosphate (PRPP) to anthranilate to yield N-(5'-phosphoribosyl)-anthranilate (PRA).</text>
</comment>
<feature type="binding site" evidence="9">
    <location>
        <begin position="108"/>
        <end position="116"/>
    </location>
    <ligand>
        <name>5-phospho-alpha-D-ribose 1-diphosphate</name>
        <dbReference type="ChEBI" id="CHEBI:58017"/>
    </ligand>
</feature>
<dbReference type="GO" id="GO:0004048">
    <property type="term" value="F:anthranilate phosphoribosyltransferase activity"/>
    <property type="evidence" value="ECO:0007669"/>
    <property type="project" value="UniProtKB-UniRule"/>
</dbReference>
<evidence type="ECO:0000256" key="2">
    <source>
        <dbReference type="ARBA" id="ARBA00022605"/>
    </source>
</evidence>
<keyword evidence="6 9" id="KW-0057">Aromatic amino acid biosynthesis</keyword>
<feature type="binding site" evidence="9">
    <location>
        <position position="120"/>
    </location>
    <ligand>
        <name>5-phospho-alpha-D-ribose 1-diphosphate</name>
        <dbReference type="ChEBI" id="CHEBI:58017"/>
    </ligand>
</feature>
<comment type="caution">
    <text evidence="9">Lacks conserved residue(s) required for the propagation of feature annotation.</text>
</comment>
<dbReference type="InterPro" id="IPR017459">
    <property type="entry name" value="Glycosyl_Trfase_fam3_N_dom"/>
</dbReference>
<feature type="binding site" evidence="9">
    <location>
        <position position="80"/>
    </location>
    <ligand>
        <name>anthranilate</name>
        <dbReference type="ChEBI" id="CHEBI:16567"/>
        <label>1</label>
    </ligand>
</feature>
<feature type="binding site" evidence="9">
    <location>
        <begin position="90"/>
        <end position="93"/>
    </location>
    <ligand>
        <name>5-phospho-alpha-D-ribose 1-diphosphate</name>
        <dbReference type="ChEBI" id="CHEBI:58017"/>
    </ligand>
</feature>
<dbReference type="Pfam" id="PF00591">
    <property type="entry name" value="Glycos_transf_3"/>
    <property type="match status" value="1"/>
</dbReference>
<evidence type="ECO:0000313" key="13">
    <source>
        <dbReference type="Proteomes" id="UP000585327"/>
    </source>
</evidence>
<evidence type="ECO:0000256" key="6">
    <source>
        <dbReference type="ARBA" id="ARBA00023141"/>
    </source>
</evidence>
<dbReference type="PANTHER" id="PTHR43285">
    <property type="entry name" value="ANTHRANILATE PHOSPHORIBOSYLTRANSFERASE"/>
    <property type="match status" value="1"/>
</dbReference>
<keyword evidence="3 9" id="KW-0328">Glycosyltransferase</keyword>
<feature type="binding site" evidence="9">
    <location>
        <position position="226"/>
    </location>
    <ligand>
        <name>Mg(2+)</name>
        <dbReference type="ChEBI" id="CHEBI:18420"/>
        <label>2</label>
    </ligand>
</feature>
<accession>A0A838YK51</accession>
<keyword evidence="9" id="KW-0479">Metal-binding</keyword>
<dbReference type="InterPro" id="IPR000312">
    <property type="entry name" value="Glycosyl_Trfase_fam3"/>
</dbReference>
<feature type="binding site" evidence="9">
    <location>
        <position position="111"/>
    </location>
    <ligand>
        <name>anthranilate</name>
        <dbReference type="ChEBI" id="CHEBI:16567"/>
        <label>1</label>
    </ligand>
</feature>
<feature type="binding site" evidence="9">
    <location>
        <position position="225"/>
    </location>
    <ligand>
        <name>Mg(2+)</name>
        <dbReference type="ChEBI" id="CHEBI:18420"/>
        <label>2</label>
    </ligand>
</feature>
<evidence type="ECO:0000256" key="3">
    <source>
        <dbReference type="ARBA" id="ARBA00022676"/>
    </source>
</evidence>
<keyword evidence="5 9" id="KW-0822">Tryptophan biosynthesis</keyword>
<feature type="binding site" evidence="9">
    <location>
        <position position="80"/>
    </location>
    <ligand>
        <name>5-phospho-alpha-D-ribose 1-diphosphate</name>
        <dbReference type="ChEBI" id="CHEBI:58017"/>
    </ligand>
</feature>
<dbReference type="GO" id="GO:0000162">
    <property type="term" value="P:L-tryptophan biosynthetic process"/>
    <property type="evidence" value="ECO:0007669"/>
    <property type="project" value="UniProtKB-UniRule"/>
</dbReference>
<dbReference type="Gene3D" id="1.20.970.10">
    <property type="entry name" value="Transferase, Pyrimidine Nucleoside Phosphorylase, Chain C"/>
    <property type="match status" value="1"/>
</dbReference>
<feature type="binding site" evidence="9">
    <location>
        <position position="226"/>
    </location>
    <ligand>
        <name>Mg(2+)</name>
        <dbReference type="ChEBI" id="CHEBI:18420"/>
        <label>1</label>
    </ligand>
</feature>
<dbReference type="Pfam" id="PF02885">
    <property type="entry name" value="Glycos_trans_3N"/>
    <property type="match status" value="1"/>
</dbReference>
<feature type="binding site" evidence="9">
    <location>
        <position position="88"/>
    </location>
    <ligand>
        <name>5-phospho-alpha-D-ribose 1-diphosphate</name>
        <dbReference type="ChEBI" id="CHEBI:58017"/>
    </ligand>
</feature>
<feature type="binding site" evidence="9">
    <location>
        <position position="92"/>
    </location>
    <ligand>
        <name>Mg(2+)</name>
        <dbReference type="ChEBI" id="CHEBI:18420"/>
        <label>1</label>
    </ligand>
</feature>
<comment type="similarity">
    <text evidence="9">Belongs to the anthranilate phosphoribosyltransferase family.</text>
</comment>
<comment type="similarity">
    <text evidence="8">In the C-terminal section; belongs to the anthranilate phosphoribosyltransferase family.</text>
</comment>
<dbReference type="UniPathway" id="UPA00035">
    <property type="reaction ID" value="UER00041"/>
</dbReference>
<evidence type="ECO:0000256" key="7">
    <source>
        <dbReference type="ARBA" id="ARBA00052328"/>
    </source>
</evidence>
<keyword evidence="9" id="KW-0460">Magnesium</keyword>
<dbReference type="SUPFAM" id="SSF47648">
    <property type="entry name" value="Nucleoside phosphorylase/phosphoribosyltransferase N-terminal domain"/>
    <property type="match status" value="1"/>
</dbReference>
<evidence type="ECO:0000313" key="12">
    <source>
        <dbReference type="EMBL" id="MBA4723950.1"/>
    </source>
</evidence>
<keyword evidence="2 9" id="KW-0028">Amino-acid biosynthesis</keyword>
<comment type="catalytic activity">
    <reaction evidence="7 9">
        <text>N-(5-phospho-beta-D-ribosyl)anthranilate + diphosphate = 5-phospho-alpha-D-ribose 1-diphosphate + anthranilate</text>
        <dbReference type="Rhea" id="RHEA:11768"/>
        <dbReference type="ChEBI" id="CHEBI:16567"/>
        <dbReference type="ChEBI" id="CHEBI:18277"/>
        <dbReference type="ChEBI" id="CHEBI:33019"/>
        <dbReference type="ChEBI" id="CHEBI:58017"/>
        <dbReference type="EC" id="2.4.2.18"/>
    </reaction>
</comment>
<dbReference type="InterPro" id="IPR005940">
    <property type="entry name" value="Anthranilate_Pribosyl_Tfrase"/>
</dbReference>
<dbReference type="PANTHER" id="PTHR43285:SF2">
    <property type="entry name" value="ANTHRANILATE PHOSPHORIBOSYLTRANSFERASE"/>
    <property type="match status" value="1"/>
</dbReference>
<feature type="domain" description="Glycosyl transferase family 3" evidence="10">
    <location>
        <begin position="75"/>
        <end position="323"/>
    </location>
</feature>
<dbReference type="Proteomes" id="UP000585327">
    <property type="component" value="Unassembled WGS sequence"/>
</dbReference>
<dbReference type="GO" id="GO:0005829">
    <property type="term" value="C:cytosol"/>
    <property type="evidence" value="ECO:0007669"/>
    <property type="project" value="TreeGrafter"/>
</dbReference>
<dbReference type="InterPro" id="IPR036320">
    <property type="entry name" value="Glycosyl_Trfase_fam3_N_dom_sf"/>
</dbReference>
<reference evidence="12 13" key="1">
    <citation type="submission" date="2020-06" db="EMBL/GenBank/DDBJ databases">
        <title>Dysbiosis in marine aquaculture revealed through microbiome analysis: reverse ecology for environmental sustainability.</title>
        <authorList>
            <person name="Haro-Moreno J.M."/>
            <person name="Coutinho F.H."/>
            <person name="Zaragoza-Solas A."/>
            <person name="Picazo A."/>
            <person name="Almagro-Moreno S."/>
            <person name="Lopez-Perez M."/>
        </authorList>
    </citation>
    <scope>NUCLEOTIDE SEQUENCE [LARGE SCALE GENOMIC DNA]</scope>
    <source>
        <strain evidence="12">MCMED-G42</strain>
    </source>
</reference>
<evidence type="ECO:0000256" key="4">
    <source>
        <dbReference type="ARBA" id="ARBA00022679"/>
    </source>
</evidence>
<proteinExistence type="inferred from homology"/>
<evidence type="ECO:0000256" key="5">
    <source>
        <dbReference type="ARBA" id="ARBA00022822"/>
    </source>
</evidence>
<protein>
    <recommendedName>
        <fullName evidence="9">Anthranilate phosphoribosyltransferase</fullName>
        <ecNumber evidence="9">2.4.2.18</ecNumber>
    </recommendedName>
</protein>
<gene>
    <name evidence="9 12" type="primary">trpD</name>
    <name evidence="12" type="ORF">H2021_01915</name>
</gene>
<evidence type="ECO:0000259" key="10">
    <source>
        <dbReference type="Pfam" id="PF00591"/>
    </source>
</evidence>
<dbReference type="FunFam" id="3.40.1030.10:FF:000002">
    <property type="entry name" value="Anthranilate phosphoribosyltransferase"/>
    <property type="match status" value="1"/>
</dbReference>
<sequence>MMKDIINQLNKKLDLNFLDMQQAINNIMTGAVDDIEIENFLLLLNAKGITETEISAAASVMRDKSLKFDVGTLDHIDTCGTGGSGLHTFNCSTASSFVAAASGASVTKHGNRAVSSKSGSADFLTAAGANIAHDREKLLNVFHEVGFVFLFAPLHHDSMKYVMPVRQKIAKKTIFNLLGPHTNPCGAKRQIIGVYDQSLVETFSSVAKHLDMNRVLIVHGEDGLDEITITGKTFVSELKNNEINNYVISPKDFGLSLRSFEEIAANSPEQSLELVNEAFSGKESAVQDMIALNAGAAIYLANKAKSIKDGIEQAFALMNNGEAANKLNAYIRASNQ</sequence>
<dbReference type="Gene3D" id="3.40.1030.10">
    <property type="entry name" value="Nucleoside phosphorylase/phosphoribosyltransferase catalytic domain"/>
    <property type="match status" value="1"/>
</dbReference>
<keyword evidence="4 9" id="KW-0808">Transferase</keyword>
<dbReference type="InterPro" id="IPR035902">
    <property type="entry name" value="Nuc_phospho_transferase"/>
</dbReference>
<organism evidence="12 13">
    <name type="scientific">SAR86 cluster bacterium</name>
    <dbReference type="NCBI Taxonomy" id="2030880"/>
    <lineage>
        <taxon>Bacteria</taxon>
        <taxon>Pseudomonadati</taxon>
        <taxon>Pseudomonadota</taxon>
        <taxon>Gammaproteobacteria</taxon>
        <taxon>SAR86 cluster</taxon>
    </lineage>
</organism>
<dbReference type="SUPFAM" id="SSF52418">
    <property type="entry name" value="Nucleoside phosphorylase/phosphoribosyltransferase catalytic domain"/>
    <property type="match status" value="1"/>
</dbReference>
<dbReference type="EMBL" id="JACETM010000012">
    <property type="protein sequence ID" value="MBA4723950.1"/>
    <property type="molecule type" value="Genomic_DNA"/>
</dbReference>
<dbReference type="AlphaFoldDB" id="A0A838YK51"/>
<evidence type="ECO:0000256" key="8">
    <source>
        <dbReference type="ARBA" id="ARBA00061188"/>
    </source>
</evidence>
<feature type="binding site" evidence="9">
    <location>
        <position position="166"/>
    </location>
    <ligand>
        <name>anthranilate</name>
        <dbReference type="ChEBI" id="CHEBI:16567"/>
        <label>2</label>
    </ligand>
</feature>
<name>A0A838YK51_9GAMM</name>
<dbReference type="NCBIfam" id="TIGR01245">
    <property type="entry name" value="trpD"/>
    <property type="match status" value="1"/>
</dbReference>
<comment type="cofactor">
    <cofactor evidence="9">
        <name>Mg(2+)</name>
        <dbReference type="ChEBI" id="CHEBI:18420"/>
    </cofactor>
    <text evidence="9">Binds 2 magnesium ions per monomer.</text>
</comment>
<feature type="domain" description="Glycosyl transferase family 3 N-terminal" evidence="11">
    <location>
        <begin position="3"/>
        <end position="64"/>
    </location>
</feature>
<feature type="binding site" evidence="9">
    <location>
        <begin position="83"/>
        <end position="84"/>
    </location>
    <ligand>
        <name>5-phospho-alpha-D-ribose 1-diphosphate</name>
        <dbReference type="ChEBI" id="CHEBI:58017"/>
    </ligand>
</feature>
<comment type="pathway">
    <text evidence="1 9">Amino-acid biosynthesis; L-tryptophan biosynthesis; L-tryptophan from chorismate: step 2/5.</text>
</comment>
<dbReference type="HAMAP" id="MF_00211">
    <property type="entry name" value="TrpD"/>
    <property type="match status" value="1"/>
</dbReference>
<evidence type="ECO:0000259" key="11">
    <source>
        <dbReference type="Pfam" id="PF02885"/>
    </source>
</evidence>
<dbReference type="GO" id="GO:0000287">
    <property type="term" value="F:magnesium ion binding"/>
    <property type="evidence" value="ECO:0007669"/>
    <property type="project" value="UniProtKB-UniRule"/>
</dbReference>